<feature type="transmembrane region" description="Helical" evidence="1">
    <location>
        <begin position="156"/>
        <end position="175"/>
    </location>
</feature>
<evidence type="ECO:0000259" key="2">
    <source>
        <dbReference type="Pfam" id="PF07670"/>
    </source>
</evidence>
<name>A0A4Y8PX26_9BACL</name>
<reference evidence="3 4" key="1">
    <citation type="submission" date="2017-03" db="EMBL/GenBank/DDBJ databases">
        <title>Isolation of Levoglucosan Utilizing Bacteria.</title>
        <authorList>
            <person name="Arya A.S."/>
        </authorList>
    </citation>
    <scope>NUCLEOTIDE SEQUENCE [LARGE SCALE GENOMIC DNA]</scope>
    <source>
        <strain evidence="3 4">MEC069</strain>
    </source>
</reference>
<dbReference type="RefSeq" id="WP_134754909.1">
    <property type="nucleotide sequence ID" value="NZ_MYFO02000001.1"/>
</dbReference>
<comment type="caution">
    <text evidence="3">The sequence shown here is derived from an EMBL/GenBank/DDBJ whole genome shotgun (WGS) entry which is preliminary data.</text>
</comment>
<dbReference type="OrthoDB" id="1645614at2"/>
<feature type="transmembrane region" description="Helical" evidence="1">
    <location>
        <begin position="128"/>
        <end position="149"/>
    </location>
</feature>
<feature type="transmembrane region" description="Helical" evidence="1">
    <location>
        <begin position="86"/>
        <end position="108"/>
    </location>
</feature>
<feature type="transmembrane region" description="Helical" evidence="1">
    <location>
        <begin position="316"/>
        <end position="334"/>
    </location>
</feature>
<evidence type="ECO:0000313" key="4">
    <source>
        <dbReference type="Proteomes" id="UP000298246"/>
    </source>
</evidence>
<feature type="transmembrane region" description="Helical" evidence="1">
    <location>
        <begin position="55"/>
        <end position="74"/>
    </location>
</feature>
<dbReference type="EMBL" id="MYFO01000024">
    <property type="protein sequence ID" value="TFE85659.1"/>
    <property type="molecule type" value="Genomic_DNA"/>
</dbReference>
<feature type="transmembrane region" description="Helical" evidence="1">
    <location>
        <begin position="355"/>
        <end position="377"/>
    </location>
</feature>
<evidence type="ECO:0000313" key="3">
    <source>
        <dbReference type="EMBL" id="TFE85659.1"/>
    </source>
</evidence>
<gene>
    <name evidence="3" type="ORF">B5M42_16925</name>
</gene>
<organism evidence="3 4">
    <name type="scientific">Paenibacillus athensensis</name>
    <dbReference type="NCBI Taxonomy" id="1967502"/>
    <lineage>
        <taxon>Bacteria</taxon>
        <taxon>Bacillati</taxon>
        <taxon>Bacillota</taxon>
        <taxon>Bacilli</taxon>
        <taxon>Bacillales</taxon>
        <taxon>Paenibacillaceae</taxon>
        <taxon>Paenibacillus</taxon>
    </lineage>
</organism>
<protein>
    <recommendedName>
        <fullName evidence="2">Nucleoside transporter/FeoB GTPase Gate domain-containing protein</fullName>
    </recommendedName>
</protein>
<keyword evidence="1" id="KW-0812">Transmembrane</keyword>
<accession>A0A4Y8PX26</accession>
<proteinExistence type="predicted"/>
<evidence type="ECO:0000256" key="1">
    <source>
        <dbReference type="SAM" id="Phobius"/>
    </source>
</evidence>
<dbReference type="Pfam" id="PF07670">
    <property type="entry name" value="Gate"/>
    <property type="match status" value="1"/>
</dbReference>
<feature type="domain" description="Nucleoside transporter/FeoB GTPase Gate" evidence="2">
    <location>
        <begin position="50"/>
        <end position="143"/>
    </location>
</feature>
<dbReference type="AlphaFoldDB" id="A0A4Y8PX26"/>
<feature type="transmembrane region" description="Helical" evidence="1">
    <location>
        <begin position="245"/>
        <end position="264"/>
    </location>
</feature>
<keyword evidence="1" id="KW-1133">Transmembrane helix</keyword>
<dbReference type="Proteomes" id="UP000298246">
    <property type="component" value="Unassembled WGS sequence"/>
</dbReference>
<sequence>MQRSASRPGRSFAATLLLGALAAAVVASVVAFPDRAFQASLQGLTVWWKLVFPALLPFLILSELLVGFGVIHALGTLMTPLMRRVFGLSGFAGWALASGLVIGFPAGAKITADLREKQLITRREAERLAALSHVCSPIFLVGVVGAGFLHSARLGLALAVVHYAAALLTGVLLRVRRPGATRQGAANDAGSAMADGGLLAPPSRAADDADGASLIRQALRAMRAAYVRDGRAFGKLLGDAVVSSVQTLMLVGGYMMIFAVLAHVAASVRLTAAVGLLGRSLAGLLGAAEAVDASAWVQSALDVHLGSYALSQAGGLPPAALLALIGAALGWGGLSAHAQVAGLLHRTDVRYAPFLLARCVHAGLAFALTLLLARPLAPLWSGATPSLAPLGAAGRTGAGLTADAALAAAQAAAAYGWPLALALVTGALLLASLALHGLRRRSRGPRAE</sequence>
<feature type="transmembrane region" description="Helical" evidence="1">
    <location>
        <begin position="415"/>
        <end position="438"/>
    </location>
</feature>
<dbReference type="InterPro" id="IPR011642">
    <property type="entry name" value="Gate_dom"/>
</dbReference>
<keyword evidence="4" id="KW-1185">Reference proteome</keyword>
<keyword evidence="1" id="KW-0472">Membrane</keyword>